<reference evidence="2" key="1">
    <citation type="journal article" date="2011" name="Science">
        <title>The plant cell wall-decomposing machinery underlies the functional diversity of forest fungi.</title>
        <authorList>
            <person name="Eastwood D.C."/>
            <person name="Floudas D."/>
            <person name="Binder M."/>
            <person name="Majcherczyk A."/>
            <person name="Schneider P."/>
            <person name="Aerts A."/>
            <person name="Asiegbu F.O."/>
            <person name="Baker S.E."/>
            <person name="Barry K."/>
            <person name="Bendiksby M."/>
            <person name="Blumentritt M."/>
            <person name="Coutinho P.M."/>
            <person name="Cullen D."/>
            <person name="de Vries R.P."/>
            <person name="Gathman A."/>
            <person name="Goodell B."/>
            <person name="Henrissat B."/>
            <person name="Ihrmark K."/>
            <person name="Kauserud H."/>
            <person name="Kohler A."/>
            <person name="LaButti K."/>
            <person name="Lapidus A."/>
            <person name="Lavin J.L."/>
            <person name="Lee Y.-H."/>
            <person name="Lindquist E."/>
            <person name="Lilly W."/>
            <person name="Lucas S."/>
            <person name="Morin E."/>
            <person name="Murat C."/>
            <person name="Oguiza J.A."/>
            <person name="Park J."/>
            <person name="Pisabarro A.G."/>
            <person name="Riley R."/>
            <person name="Rosling A."/>
            <person name="Salamov A."/>
            <person name="Schmidt O."/>
            <person name="Schmutz J."/>
            <person name="Skrede I."/>
            <person name="Stenlid J."/>
            <person name="Wiebenga A."/>
            <person name="Xie X."/>
            <person name="Kuees U."/>
            <person name="Hibbett D.S."/>
            <person name="Hoffmeister D."/>
            <person name="Hoegberg N."/>
            <person name="Martin F."/>
            <person name="Grigoriev I.V."/>
            <person name="Watkinson S.C."/>
        </authorList>
    </citation>
    <scope>NUCLEOTIDE SEQUENCE [LARGE SCALE GENOMIC DNA]</scope>
    <source>
        <strain evidence="2">strain S7.3</strain>
    </source>
</reference>
<accession>F8PSV7</accession>
<evidence type="ECO:0000313" key="1">
    <source>
        <dbReference type="EMBL" id="EGO00815.1"/>
    </source>
</evidence>
<proteinExistence type="predicted"/>
<dbReference type="HOGENOM" id="CLU_2948350_0_0_1"/>
<evidence type="ECO:0000313" key="2">
    <source>
        <dbReference type="Proteomes" id="UP000008063"/>
    </source>
</evidence>
<dbReference type="Proteomes" id="UP000008063">
    <property type="component" value="Unassembled WGS sequence"/>
</dbReference>
<feature type="non-terminal residue" evidence="1">
    <location>
        <position position="60"/>
    </location>
</feature>
<evidence type="ECO:0008006" key="3">
    <source>
        <dbReference type="Google" id="ProtNLM"/>
    </source>
</evidence>
<name>F8PSV7_SERL3</name>
<keyword evidence="2" id="KW-1185">Reference proteome</keyword>
<dbReference type="AlphaFoldDB" id="F8PSV7"/>
<dbReference type="EMBL" id="GL945478">
    <property type="protein sequence ID" value="EGO00815.1"/>
    <property type="molecule type" value="Genomic_DNA"/>
</dbReference>
<protein>
    <recommendedName>
        <fullName evidence="3">SMP-30/Gluconolactonase/LRE-like region domain-containing protein</fullName>
    </recommendedName>
</protein>
<sequence length="60" mass="6407">MRNLTLSGTSVFPIPEANVSGIAIDLDQNAIFVVSELSNQDAEVEVNVWKISSDDAIASD</sequence>
<dbReference type="InParanoid" id="F8PSV7"/>
<gene>
    <name evidence="1" type="ORF">SERLA73DRAFT_133872</name>
</gene>
<organism evidence="2">
    <name type="scientific">Serpula lacrymans var. lacrymans (strain S7.3)</name>
    <name type="common">Dry rot fungus</name>
    <dbReference type="NCBI Taxonomy" id="936435"/>
    <lineage>
        <taxon>Eukaryota</taxon>
        <taxon>Fungi</taxon>
        <taxon>Dikarya</taxon>
        <taxon>Basidiomycota</taxon>
        <taxon>Agaricomycotina</taxon>
        <taxon>Agaricomycetes</taxon>
        <taxon>Agaricomycetidae</taxon>
        <taxon>Boletales</taxon>
        <taxon>Coniophorineae</taxon>
        <taxon>Serpulaceae</taxon>
        <taxon>Serpula</taxon>
    </lineage>
</organism>